<name>A0A7H1NTS5_9PROT</name>
<dbReference type="AlphaFoldDB" id="A0A7H1NTS5"/>
<dbReference type="SMART" id="SM00966">
    <property type="entry name" value="SpoVT_AbrB"/>
    <property type="match status" value="1"/>
</dbReference>
<dbReference type="InterPro" id="IPR037914">
    <property type="entry name" value="SpoVT-AbrB_sf"/>
</dbReference>
<protein>
    <recommendedName>
        <fullName evidence="1">SpoVT-AbrB domain-containing protein</fullName>
    </recommendedName>
</protein>
<accession>A0A7H1NTS5</accession>
<sequence>MIELKLRKFGNSVGLVLPKEVLEHMKLQEGEKLYLTETPDGSYRIGPYNPTFKEKMNKADNIISRYRNALKVLSE</sequence>
<dbReference type="Proteomes" id="UP000516349">
    <property type="component" value="Chromosome"/>
</dbReference>
<organism evidence="2 3">
    <name type="scientific">Entomobacter blattae</name>
    <dbReference type="NCBI Taxonomy" id="2762277"/>
    <lineage>
        <taxon>Bacteria</taxon>
        <taxon>Pseudomonadati</taxon>
        <taxon>Pseudomonadota</taxon>
        <taxon>Alphaproteobacteria</taxon>
        <taxon>Acetobacterales</taxon>
        <taxon>Acetobacteraceae</taxon>
        <taxon>Entomobacter</taxon>
    </lineage>
</organism>
<dbReference type="InterPro" id="IPR013432">
    <property type="entry name" value="Doc_partner"/>
</dbReference>
<feature type="domain" description="SpoVT-AbrB" evidence="1">
    <location>
        <begin position="7"/>
        <end position="53"/>
    </location>
</feature>
<dbReference type="InterPro" id="IPR007159">
    <property type="entry name" value="SpoVT-AbrB_dom"/>
</dbReference>
<dbReference type="Pfam" id="PF04014">
    <property type="entry name" value="MazE_antitoxin"/>
    <property type="match status" value="1"/>
</dbReference>
<dbReference type="SUPFAM" id="SSF89447">
    <property type="entry name" value="AbrB/MazE/MraZ-like"/>
    <property type="match status" value="1"/>
</dbReference>
<proteinExistence type="predicted"/>
<evidence type="ECO:0000259" key="1">
    <source>
        <dbReference type="SMART" id="SM00966"/>
    </source>
</evidence>
<dbReference type="EMBL" id="CP060244">
    <property type="protein sequence ID" value="QNT79185.1"/>
    <property type="molecule type" value="Genomic_DNA"/>
</dbReference>
<dbReference type="NCBIfam" id="TIGR02609">
    <property type="entry name" value="doc_partner"/>
    <property type="match status" value="1"/>
</dbReference>
<dbReference type="RefSeq" id="WP_203413367.1">
    <property type="nucleotide sequence ID" value="NZ_CP060244.1"/>
</dbReference>
<dbReference type="Gene3D" id="2.10.260.10">
    <property type="match status" value="1"/>
</dbReference>
<dbReference type="GO" id="GO:0003677">
    <property type="term" value="F:DNA binding"/>
    <property type="evidence" value="ECO:0007669"/>
    <property type="project" value="InterPro"/>
</dbReference>
<reference evidence="2 3" key="1">
    <citation type="submission" date="2020-08" db="EMBL/GenBank/DDBJ databases">
        <title>Complete genome sequence of Entomobacter blattae G55GP.</title>
        <authorList>
            <person name="Poehlein A."/>
            <person name="Guzman J."/>
            <person name="Daniel R."/>
            <person name="Vilcinskas A."/>
        </authorList>
    </citation>
    <scope>NUCLEOTIDE SEQUENCE [LARGE SCALE GENOMIC DNA]</scope>
    <source>
        <strain evidence="2 3">G55GP</strain>
    </source>
</reference>
<evidence type="ECO:0000313" key="2">
    <source>
        <dbReference type="EMBL" id="QNT79185.1"/>
    </source>
</evidence>
<gene>
    <name evidence="2" type="ORF">JGUZn3_19800</name>
</gene>
<evidence type="ECO:0000313" key="3">
    <source>
        <dbReference type="Proteomes" id="UP000516349"/>
    </source>
</evidence>
<dbReference type="KEGG" id="ebla:JGUZn3_19800"/>
<keyword evidence="3" id="KW-1185">Reference proteome</keyword>